<keyword evidence="1" id="KW-0614">Plasmid</keyword>
<dbReference type="HOGENOM" id="CLU_3029238_0_0_5"/>
<evidence type="ECO:0000313" key="2">
    <source>
        <dbReference type="Proteomes" id="UP000031368"/>
    </source>
</evidence>
<sequence>MAAIDYMSKAEWLQHKQKRELQMTLSRRDLMKTSLAVRTALKMPSALWNMQKAAV</sequence>
<keyword evidence="2" id="KW-1185">Reference proteome</keyword>
<geneLocation type="plasmid" evidence="1 2">
    <name>pRgalR602b</name>
</geneLocation>
<accession>A0A0B4XB99</accession>
<reference evidence="1 2" key="1">
    <citation type="submission" date="2013-11" db="EMBL/GenBank/DDBJ databases">
        <title>Complete genome sequence of Rhizobium gallicum bv. gallicum R602.</title>
        <authorList>
            <person name="Bustos P."/>
            <person name="Santamaria R.I."/>
            <person name="Lozano L."/>
            <person name="Acosta J.L."/>
            <person name="Ormeno-Orrillo E."/>
            <person name="Rogel M.A."/>
            <person name="Romero D."/>
            <person name="Cevallos M.A."/>
            <person name="Martinez-Romero E."/>
            <person name="Gonzalez V."/>
        </authorList>
    </citation>
    <scope>NUCLEOTIDE SEQUENCE [LARGE SCALE GENOMIC DNA]</scope>
    <source>
        <strain evidence="1 2">R602</strain>
        <plasmid evidence="1 2">pRgalR602b</plasmid>
    </source>
</reference>
<proteinExistence type="predicted"/>
<evidence type="ECO:0000313" key="1">
    <source>
        <dbReference type="EMBL" id="AJD43878.1"/>
    </source>
</evidence>
<gene>
    <name evidence="1" type="ORF">RGR602_PB00346</name>
</gene>
<dbReference type="EMBL" id="CP006879">
    <property type="protein sequence ID" value="AJD43878.1"/>
    <property type="molecule type" value="Genomic_DNA"/>
</dbReference>
<dbReference type="KEGG" id="rga:RGR602_PB00346"/>
<name>A0A0B4XB99_9HYPH</name>
<dbReference type="AlphaFoldDB" id="A0A0B4XB99"/>
<organism evidence="1 2">
    <name type="scientific">Rhizobium gallicum bv. gallicum R602sp</name>
    <dbReference type="NCBI Taxonomy" id="1041138"/>
    <lineage>
        <taxon>Bacteria</taxon>
        <taxon>Pseudomonadati</taxon>
        <taxon>Pseudomonadota</taxon>
        <taxon>Alphaproteobacteria</taxon>
        <taxon>Hyphomicrobiales</taxon>
        <taxon>Rhizobiaceae</taxon>
        <taxon>Rhizobium/Agrobacterium group</taxon>
        <taxon>Rhizobium</taxon>
    </lineage>
</organism>
<dbReference type="Proteomes" id="UP000031368">
    <property type="component" value="Plasmid pRgalR602b"/>
</dbReference>
<protein>
    <submittedName>
        <fullName evidence="1">Uncharacterized protein</fullName>
    </submittedName>
</protein>